<dbReference type="GeneID" id="93072452"/>
<keyword evidence="3" id="KW-0645">Protease</keyword>
<dbReference type="RefSeq" id="WP_003440516.1">
    <property type="nucleotide sequence ID" value="NZ_ANZB01000001.1"/>
</dbReference>
<dbReference type="AlphaFoldDB" id="A0A0H3J0U4"/>
<dbReference type="Proteomes" id="UP000028042">
    <property type="component" value="Unassembled WGS sequence"/>
</dbReference>
<feature type="transmembrane region" description="Helical" evidence="1">
    <location>
        <begin position="184"/>
        <end position="200"/>
    </location>
</feature>
<dbReference type="Proteomes" id="UP000030905">
    <property type="component" value="Chromosome"/>
</dbReference>
<evidence type="ECO:0000313" key="3">
    <source>
        <dbReference type="EMBL" id="AJA50285.1"/>
    </source>
</evidence>
<dbReference type="Pfam" id="PF02517">
    <property type="entry name" value="Rce1-like"/>
    <property type="match status" value="1"/>
</dbReference>
<keyword evidence="1" id="KW-1133">Transmembrane helix</keyword>
<dbReference type="InterPro" id="IPR003675">
    <property type="entry name" value="Rce1/LyrA-like_dom"/>
</dbReference>
<dbReference type="KEGG" id="cpat:CLPA_c01970"/>
<keyword evidence="6" id="KW-1185">Reference proteome</keyword>
<dbReference type="PANTHER" id="PTHR39430">
    <property type="entry name" value="MEMBRANE-ASSOCIATED PROTEASE-RELATED"/>
    <property type="match status" value="1"/>
</dbReference>
<organism evidence="3 6">
    <name type="scientific">Clostridium pasteurianum DSM 525 = ATCC 6013</name>
    <dbReference type="NCBI Taxonomy" id="1262449"/>
    <lineage>
        <taxon>Bacteria</taxon>
        <taxon>Bacillati</taxon>
        <taxon>Bacillota</taxon>
        <taxon>Clostridia</taxon>
        <taxon>Eubacteriales</taxon>
        <taxon>Clostridiaceae</taxon>
        <taxon>Clostridium</taxon>
    </lineage>
</organism>
<feature type="domain" description="CAAX prenyl protease 2/Lysostaphin resistance protein A-like" evidence="2">
    <location>
        <begin position="151"/>
        <end position="242"/>
    </location>
</feature>
<keyword evidence="1" id="KW-0472">Membrane</keyword>
<sequence>MLKNIFMDKDFKLRSGWKITIVFMVFFALTLLTQIVIGTVYALSKFLSNPSLMSNPNKIINTVNFNSFIIFISTLSQCICMIISIFIFWKKFDKKPIKNIGLINIRRGSRDLILGLIFGGVALTLVFFILYATGNIKLIGSFYSPNFSISALTGLILFIFVGINEEMFARGYCFTVLRQSTNKWIAIVVSSIIFAAMHSFNAGISFLGYVNLFLFALLALYMAIKSKNLWMSIGFHTTWNYFEGNVFGFLVSGNETNGIYTVRNTSSNIINGGSFGPEGGLTVTLVIIIIFIFIWKFYTPKSTVENTYI</sequence>
<reference evidence="3 6" key="1">
    <citation type="journal article" date="2015" name="Genome Announc.">
        <title>Complete Genome Sequence of the Nitrogen-Fixing and Solvent-Producing Clostridium pasteurianum DSM 525.</title>
        <authorList>
            <person name="Poehlein A."/>
            <person name="Grosse-Honebrink A."/>
            <person name="Zhang Y."/>
            <person name="Minton N.P."/>
            <person name="Daniel R."/>
        </authorList>
    </citation>
    <scope>NUCLEOTIDE SEQUENCE [LARGE SCALE GENOMIC DNA]</scope>
    <source>
        <strain evidence="3">DSM 525</strain>
        <strain evidence="6">DSM 525 / ATCC 6013</strain>
    </source>
</reference>
<evidence type="ECO:0000313" key="6">
    <source>
        <dbReference type="Proteomes" id="UP000030905"/>
    </source>
</evidence>
<protein>
    <submittedName>
        <fullName evidence="4">Abortive infection protein</fullName>
    </submittedName>
    <submittedName>
        <fullName evidence="3">Putative metal-dependent membrane protease</fullName>
    </submittedName>
</protein>
<evidence type="ECO:0000313" key="4">
    <source>
        <dbReference type="EMBL" id="KRU13702.1"/>
    </source>
</evidence>
<dbReference type="PATRIC" id="fig|1262449.3.peg.87"/>
<feature type="transmembrane region" description="Helical" evidence="1">
    <location>
        <begin position="143"/>
        <end position="163"/>
    </location>
</feature>
<dbReference type="PANTHER" id="PTHR39430:SF1">
    <property type="entry name" value="PROTEASE"/>
    <property type="match status" value="1"/>
</dbReference>
<gene>
    <name evidence="3" type="ORF">CLPA_c01970</name>
    <name evidence="4" type="ORF">CP6013_02950</name>
</gene>
<evidence type="ECO:0000259" key="2">
    <source>
        <dbReference type="Pfam" id="PF02517"/>
    </source>
</evidence>
<name>A0A0H3J0U4_CLOPA</name>
<feature type="transmembrane region" description="Helical" evidence="1">
    <location>
        <begin position="279"/>
        <end position="298"/>
    </location>
</feature>
<feature type="transmembrane region" description="Helical" evidence="1">
    <location>
        <begin position="63"/>
        <end position="89"/>
    </location>
</feature>
<reference evidence="4 5" key="3">
    <citation type="journal article" name="Genome Announc.">
        <title>Improved Draft Genome Sequence of Clostridium pasteurianum Strain ATCC 6013 (DSM 525) Using a Hybrid Next-Generation Sequencing Approach.</title>
        <authorList>
            <person name="Pyne M.E."/>
            <person name="Utturkar S."/>
            <person name="Brown S.D."/>
            <person name="Moo-Young M."/>
            <person name="Chung D.A."/>
            <person name="Chou C.P."/>
        </authorList>
    </citation>
    <scope>NUCLEOTIDE SEQUENCE [LARGE SCALE GENOMIC DNA]</scope>
    <source>
        <strain evidence="4 5">ATCC 6013</strain>
    </source>
</reference>
<evidence type="ECO:0000256" key="1">
    <source>
        <dbReference type="SAM" id="Phobius"/>
    </source>
</evidence>
<dbReference type="KEGG" id="cpae:CPAST_c01970"/>
<keyword evidence="1" id="KW-0812">Transmembrane</keyword>
<dbReference type="GO" id="GO:0004175">
    <property type="term" value="F:endopeptidase activity"/>
    <property type="evidence" value="ECO:0007669"/>
    <property type="project" value="UniProtKB-ARBA"/>
</dbReference>
<dbReference type="GO" id="GO:0006508">
    <property type="term" value="P:proteolysis"/>
    <property type="evidence" value="ECO:0007669"/>
    <property type="project" value="UniProtKB-KW"/>
</dbReference>
<dbReference type="EMBL" id="CP009268">
    <property type="protein sequence ID" value="AJA50285.1"/>
    <property type="molecule type" value="Genomic_DNA"/>
</dbReference>
<feature type="transmembrane region" description="Helical" evidence="1">
    <location>
        <begin position="21"/>
        <end position="43"/>
    </location>
</feature>
<evidence type="ECO:0000313" key="5">
    <source>
        <dbReference type="Proteomes" id="UP000028042"/>
    </source>
</evidence>
<keyword evidence="3" id="KW-0378">Hydrolase</keyword>
<proteinExistence type="predicted"/>
<dbReference type="GO" id="GO:0080120">
    <property type="term" value="P:CAAX-box protein maturation"/>
    <property type="evidence" value="ECO:0007669"/>
    <property type="project" value="UniProtKB-ARBA"/>
</dbReference>
<feature type="transmembrane region" description="Helical" evidence="1">
    <location>
        <begin position="206"/>
        <end position="224"/>
    </location>
</feature>
<accession>A0A0H3J0U4</accession>
<feature type="transmembrane region" description="Helical" evidence="1">
    <location>
        <begin position="112"/>
        <end position="131"/>
    </location>
</feature>
<dbReference type="eggNOG" id="COG1266">
    <property type="taxonomic scope" value="Bacteria"/>
</dbReference>
<reference evidence="4" key="2">
    <citation type="submission" date="2015-10" db="EMBL/GenBank/DDBJ databases">
        <title>Improved Draft Genome Sequence of Clostridium pasteurianum Strain ATCC 6013 (DSM 525) Using a Hybrid Next-Generation Sequencing Approach.</title>
        <authorList>
            <person name="Pyne M.E."/>
            <person name="Utturkar S.M."/>
            <person name="Brown S.D."/>
            <person name="Moo-Young M."/>
            <person name="Chung D.A."/>
            <person name="Chou P.C."/>
        </authorList>
    </citation>
    <scope>NUCLEOTIDE SEQUENCE</scope>
    <source>
        <strain evidence="4">ATCC 6013</strain>
    </source>
</reference>
<dbReference type="EMBL" id="JPGY02000001">
    <property type="protein sequence ID" value="KRU13702.1"/>
    <property type="molecule type" value="Genomic_DNA"/>
</dbReference>